<evidence type="ECO:0000256" key="2">
    <source>
        <dbReference type="SAM" id="Phobius"/>
    </source>
</evidence>
<accession>A0A1G1TLZ0</accession>
<comment type="caution">
    <text evidence="3">The sequence shown here is derived from an EMBL/GenBank/DDBJ whole genome shotgun (WGS) entry which is preliminary data.</text>
</comment>
<protein>
    <submittedName>
        <fullName evidence="3">Uncharacterized protein</fullName>
    </submittedName>
</protein>
<reference evidence="3 4" key="1">
    <citation type="submission" date="2016-08" db="EMBL/GenBank/DDBJ databases">
        <title>Hymenobacter coccineus sp. nov., Hymenobacter lapidarius sp. nov. and Hymenobacter glacialis sp. nov., isolated from Antarctic soil.</title>
        <authorList>
            <person name="Sedlacek I."/>
            <person name="Kralova S."/>
            <person name="Kyrova K."/>
            <person name="Maslanova I."/>
            <person name="Stankova E."/>
            <person name="Vrbovska V."/>
            <person name="Nemec M."/>
            <person name="Bartak M."/>
            <person name="Svec P."/>
            <person name="Busse H.-J."/>
            <person name="Pantucek R."/>
        </authorList>
    </citation>
    <scope>NUCLEOTIDE SEQUENCE [LARGE SCALE GENOMIC DNA]</scope>
    <source>
        <strain evidence="3 4">CCM 8649</strain>
    </source>
</reference>
<keyword evidence="4" id="KW-1185">Reference proteome</keyword>
<keyword evidence="2" id="KW-0472">Membrane</keyword>
<feature type="transmembrane region" description="Helical" evidence="2">
    <location>
        <begin position="21"/>
        <end position="41"/>
    </location>
</feature>
<evidence type="ECO:0000256" key="1">
    <source>
        <dbReference type="SAM" id="MobiDB-lite"/>
    </source>
</evidence>
<feature type="transmembrane region" description="Helical" evidence="2">
    <location>
        <begin position="53"/>
        <end position="74"/>
    </location>
</feature>
<evidence type="ECO:0000313" key="3">
    <source>
        <dbReference type="EMBL" id="OGX91888.1"/>
    </source>
</evidence>
<proteinExistence type="predicted"/>
<dbReference type="EMBL" id="MDZA01000025">
    <property type="protein sequence ID" value="OGX91888.1"/>
    <property type="molecule type" value="Genomic_DNA"/>
</dbReference>
<name>A0A1G1TLZ0_9BACT</name>
<sequence>MPQPPRLRFARILAPGPWRRVGVLAAVSLGLALALVGYVFGADGHFFGRLAPAFFIFFWLLAVTFLAVVPFVGWATGHWFGRGWAASSPAPAARRPRPAPARGPVRSASSTAAVGRSSTR</sequence>
<keyword evidence="2" id="KW-0812">Transmembrane</keyword>
<dbReference type="RefSeq" id="WP_070740189.1">
    <property type="nucleotide sequence ID" value="NZ_MDZA01000025.1"/>
</dbReference>
<dbReference type="OrthoDB" id="894356at2"/>
<feature type="compositionally biased region" description="Low complexity" evidence="1">
    <location>
        <begin position="100"/>
        <end position="110"/>
    </location>
</feature>
<evidence type="ECO:0000313" key="4">
    <source>
        <dbReference type="Proteomes" id="UP000177506"/>
    </source>
</evidence>
<gene>
    <name evidence="3" type="ORF">BEN49_18040</name>
</gene>
<keyword evidence="2" id="KW-1133">Transmembrane helix</keyword>
<organism evidence="3 4">
    <name type="scientific">Hymenobacter coccineus</name>
    <dbReference type="NCBI Taxonomy" id="1908235"/>
    <lineage>
        <taxon>Bacteria</taxon>
        <taxon>Pseudomonadati</taxon>
        <taxon>Bacteroidota</taxon>
        <taxon>Cytophagia</taxon>
        <taxon>Cytophagales</taxon>
        <taxon>Hymenobacteraceae</taxon>
        <taxon>Hymenobacter</taxon>
    </lineage>
</organism>
<dbReference type="Proteomes" id="UP000177506">
    <property type="component" value="Unassembled WGS sequence"/>
</dbReference>
<dbReference type="AlphaFoldDB" id="A0A1G1TLZ0"/>
<feature type="region of interest" description="Disordered" evidence="1">
    <location>
        <begin position="86"/>
        <end position="120"/>
    </location>
</feature>